<feature type="transmembrane region" description="Helical" evidence="1">
    <location>
        <begin position="195"/>
        <end position="214"/>
    </location>
</feature>
<feature type="transmembrane region" description="Helical" evidence="1">
    <location>
        <begin position="80"/>
        <end position="100"/>
    </location>
</feature>
<dbReference type="Proteomes" id="UP000321805">
    <property type="component" value="Chromosome"/>
</dbReference>
<dbReference type="KEGG" id="bsol:FSW04_11750"/>
<evidence type="ECO:0000313" key="3">
    <source>
        <dbReference type="Proteomes" id="UP000321805"/>
    </source>
</evidence>
<feature type="transmembrane region" description="Helical" evidence="1">
    <location>
        <begin position="52"/>
        <end position="74"/>
    </location>
</feature>
<feature type="transmembrane region" description="Helical" evidence="1">
    <location>
        <begin position="221"/>
        <end position="240"/>
    </location>
</feature>
<feature type="transmembrane region" description="Helical" evidence="1">
    <location>
        <begin position="20"/>
        <end position="40"/>
    </location>
</feature>
<protein>
    <submittedName>
        <fullName evidence="2">Uncharacterized protein</fullName>
    </submittedName>
</protein>
<name>A0A5B8U5L4_9ACTN</name>
<feature type="transmembrane region" description="Helical" evidence="1">
    <location>
        <begin position="246"/>
        <end position="265"/>
    </location>
</feature>
<keyword evidence="1" id="KW-1133">Transmembrane helix</keyword>
<sequence>MLTTLVWVVEVRFDRAWGAGAHLAYAAVAWAFVATLALLAPMEGPSPRAYQSALYVAAVALALAALGNLASLLGSDGLTSAGTATWVLGLVAAQALVFAVGRTSAVAALLAALAGSAALVALAAWTLHPGAGTFRWVLLGIMAVLTLAAVSQRDRHRRHGVALVDAAGIAALAIALTFLAPPLLLIGGRQAPAGWGWELLIAAAGFGLIAYSSVDRQPGPAYLGVANLVAFTVMTSGGVSRSGATLVGWPIALALIAVVLLVVGLRPTTPAPPPPDADAPEPPPLPLR</sequence>
<dbReference type="OrthoDB" id="9843790at2"/>
<keyword evidence="1" id="KW-0812">Transmembrane</keyword>
<evidence type="ECO:0000256" key="1">
    <source>
        <dbReference type="SAM" id="Phobius"/>
    </source>
</evidence>
<proteinExistence type="predicted"/>
<accession>A0A5B8U5L4</accession>
<organism evidence="2 3">
    <name type="scientific">Baekduia soli</name>
    <dbReference type="NCBI Taxonomy" id="496014"/>
    <lineage>
        <taxon>Bacteria</taxon>
        <taxon>Bacillati</taxon>
        <taxon>Actinomycetota</taxon>
        <taxon>Thermoleophilia</taxon>
        <taxon>Solirubrobacterales</taxon>
        <taxon>Baekduiaceae</taxon>
        <taxon>Baekduia</taxon>
    </lineage>
</organism>
<reference evidence="2 3" key="1">
    <citation type="journal article" date="2018" name="J. Microbiol.">
        <title>Baekduia soli gen. nov., sp. nov., a novel bacterium isolated from the soil of Baekdu Mountain and proposal of a novel family name, Baekduiaceae fam. nov.</title>
        <authorList>
            <person name="An D.S."/>
            <person name="Siddiqi M.Z."/>
            <person name="Kim K.H."/>
            <person name="Yu H.S."/>
            <person name="Im W.T."/>
        </authorList>
    </citation>
    <scope>NUCLEOTIDE SEQUENCE [LARGE SCALE GENOMIC DNA]</scope>
    <source>
        <strain evidence="2 3">BR7-21</strain>
    </source>
</reference>
<dbReference type="AlphaFoldDB" id="A0A5B8U5L4"/>
<feature type="transmembrane region" description="Helical" evidence="1">
    <location>
        <begin position="107"/>
        <end position="127"/>
    </location>
</feature>
<dbReference type="RefSeq" id="WP_146919423.1">
    <property type="nucleotide sequence ID" value="NZ_CP042430.1"/>
</dbReference>
<feature type="transmembrane region" description="Helical" evidence="1">
    <location>
        <begin position="162"/>
        <end position="183"/>
    </location>
</feature>
<keyword evidence="3" id="KW-1185">Reference proteome</keyword>
<gene>
    <name evidence="2" type="ORF">FSW04_11750</name>
</gene>
<dbReference type="EMBL" id="CP042430">
    <property type="protein sequence ID" value="QEC48175.1"/>
    <property type="molecule type" value="Genomic_DNA"/>
</dbReference>
<evidence type="ECO:0000313" key="2">
    <source>
        <dbReference type="EMBL" id="QEC48175.1"/>
    </source>
</evidence>
<feature type="transmembrane region" description="Helical" evidence="1">
    <location>
        <begin position="133"/>
        <end position="150"/>
    </location>
</feature>
<keyword evidence="1" id="KW-0472">Membrane</keyword>